<gene>
    <name evidence="2" type="ORF">JG688_00018286</name>
</gene>
<sequence length="188" mass="21206">MTSDMYTSDAELLEEVSAFLKTDDFVLTQTPRADGVSNPSLAGSWLSVDSANDSETSSSTKRDAAVSLKRKIRREKEILRKQRYQRRLKQERETLRRMEKILTARLLQVKQAHETRIASPGANVVQSTAVSREFAELERHERFRAEEAQKHLIDAVTTQASYLATLRDLLPDLGASIAPSCGEKERIS</sequence>
<evidence type="ECO:0000313" key="2">
    <source>
        <dbReference type="EMBL" id="KAG6942155.1"/>
    </source>
</evidence>
<evidence type="ECO:0000313" key="3">
    <source>
        <dbReference type="Proteomes" id="UP000709295"/>
    </source>
</evidence>
<accession>A0A8J5MB80</accession>
<organism evidence="2 3">
    <name type="scientific">Phytophthora aleatoria</name>
    <dbReference type="NCBI Taxonomy" id="2496075"/>
    <lineage>
        <taxon>Eukaryota</taxon>
        <taxon>Sar</taxon>
        <taxon>Stramenopiles</taxon>
        <taxon>Oomycota</taxon>
        <taxon>Peronosporomycetes</taxon>
        <taxon>Peronosporales</taxon>
        <taxon>Peronosporaceae</taxon>
        <taxon>Phytophthora</taxon>
    </lineage>
</organism>
<protein>
    <submittedName>
        <fullName evidence="2">Uncharacterized protein</fullName>
    </submittedName>
</protein>
<dbReference type="AlphaFoldDB" id="A0A8J5MB80"/>
<comment type="caution">
    <text evidence="2">The sequence shown here is derived from an EMBL/GenBank/DDBJ whole genome shotgun (WGS) entry which is preliminary data.</text>
</comment>
<name>A0A8J5MB80_9STRA</name>
<keyword evidence="1" id="KW-0175">Coiled coil</keyword>
<keyword evidence="3" id="KW-1185">Reference proteome</keyword>
<dbReference type="EMBL" id="JAENGY010003236">
    <property type="protein sequence ID" value="KAG6942155.1"/>
    <property type="molecule type" value="Genomic_DNA"/>
</dbReference>
<evidence type="ECO:0000256" key="1">
    <source>
        <dbReference type="SAM" id="Coils"/>
    </source>
</evidence>
<reference evidence="2" key="1">
    <citation type="submission" date="2021-01" db="EMBL/GenBank/DDBJ databases">
        <title>Phytophthora aleatoria, a newly-described species from Pinus radiata is distinct from Phytophthora cactorum isolates based on comparative genomics.</title>
        <authorList>
            <person name="Mcdougal R."/>
            <person name="Panda P."/>
            <person name="Williams N."/>
            <person name="Studholme D.J."/>
        </authorList>
    </citation>
    <scope>NUCLEOTIDE SEQUENCE</scope>
    <source>
        <strain evidence="2">NZFS 4037</strain>
    </source>
</reference>
<proteinExistence type="predicted"/>
<dbReference type="Proteomes" id="UP000709295">
    <property type="component" value="Unassembled WGS sequence"/>
</dbReference>
<feature type="coiled-coil region" evidence="1">
    <location>
        <begin position="74"/>
        <end position="101"/>
    </location>
</feature>